<sequence length="536" mass="56518">MSPGRSFTLLSSGGRRIPCVILPHGGWPAILATALLDEAAVEGHWSCERVPLPLVPHVLAQGPCLTLGPSLDKEVPRLPGVTAGSGDALSQLHSECLAQARAVVVRWARAAAADPGRLLLVPLRAHEGHMGPARRAMPAFWGYSAVVDAPDMAAALLESARLPLVLDLDETLLAAFAGGQLESRLEAARAARRAARAEAAAATDPALQAAAAERARATEREEALLRDDAALLREFAESDQVTVDGTTISATIEPVTDPAAAGGGGKGGSRPVVRLQGEGAVLTRVSPGRRETSMLLRTRPGWAALRTYLEGLDDQQRPVAARRRFDIYVCTAAEREYALEAWRILDPHARLIPWELRQARIVCVPAGRKKTLAGVLGLAGAPLRPPSLPCSAMPLAVIVDDRLDVWEEGAQAQVLRVSPFAPHRAAAAGGAAALGDPAHRLAQAEELARVQGALTALRARLYYAVNEQLAPALRAMAAGVDLPAILAPALPPVPTVAEMLHEKDLQPLRLPPRAPAAAPASLQPVDPRRAPARRGG</sequence>
<evidence type="ECO:0000259" key="8">
    <source>
        <dbReference type="SMART" id="SM00577"/>
    </source>
</evidence>
<dbReference type="Proteomes" id="UP001445335">
    <property type="component" value="Unassembled WGS sequence"/>
</dbReference>
<protein>
    <recommendedName>
        <fullName evidence="2">protein-serine/threonine phosphatase</fullName>
        <ecNumber evidence="2">3.1.3.16</ecNumber>
    </recommendedName>
</protein>
<dbReference type="InterPro" id="IPR039189">
    <property type="entry name" value="Fcp1"/>
</dbReference>
<dbReference type="InterPro" id="IPR023214">
    <property type="entry name" value="HAD_sf"/>
</dbReference>
<comment type="caution">
    <text evidence="9">The sequence shown here is derived from an EMBL/GenBank/DDBJ whole genome shotgun (WGS) entry which is preliminary data.</text>
</comment>
<evidence type="ECO:0000256" key="4">
    <source>
        <dbReference type="ARBA" id="ARBA00023242"/>
    </source>
</evidence>
<dbReference type="AlphaFoldDB" id="A0AAW1SA32"/>
<accession>A0AAW1SA32</accession>
<dbReference type="SMART" id="SM00577">
    <property type="entry name" value="CPDc"/>
    <property type="match status" value="1"/>
</dbReference>
<comment type="subcellular location">
    <subcellularLocation>
        <location evidence="1">Nucleus</location>
    </subcellularLocation>
</comment>
<keyword evidence="4" id="KW-0539">Nucleus</keyword>
<feature type="domain" description="FCP1 homology" evidence="8">
    <location>
        <begin position="241"/>
        <end position="427"/>
    </location>
</feature>
<dbReference type="InterPro" id="IPR036412">
    <property type="entry name" value="HAD-like_sf"/>
</dbReference>
<keyword evidence="10" id="KW-1185">Reference proteome</keyword>
<comment type="catalytic activity">
    <reaction evidence="6">
        <text>O-phospho-L-threonyl-[protein] + H2O = L-threonyl-[protein] + phosphate</text>
        <dbReference type="Rhea" id="RHEA:47004"/>
        <dbReference type="Rhea" id="RHEA-COMP:11060"/>
        <dbReference type="Rhea" id="RHEA-COMP:11605"/>
        <dbReference type="ChEBI" id="CHEBI:15377"/>
        <dbReference type="ChEBI" id="CHEBI:30013"/>
        <dbReference type="ChEBI" id="CHEBI:43474"/>
        <dbReference type="ChEBI" id="CHEBI:61977"/>
        <dbReference type="EC" id="3.1.3.16"/>
    </reaction>
</comment>
<proteinExistence type="predicted"/>
<evidence type="ECO:0000256" key="1">
    <source>
        <dbReference type="ARBA" id="ARBA00004123"/>
    </source>
</evidence>
<organism evidence="9 10">
    <name type="scientific">Elliptochloris bilobata</name>
    <dbReference type="NCBI Taxonomy" id="381761"/>
    <lineage>
        <taxon>Eukaryota</taxon>
        <taxon>Viridiplantae</taxon>
        <taxon>Chlorophyta</taxon>
        <taxon>core chlorophytes</taxon>
        <taxon>Trebouxiophyceae</taxon>
        <taxon>Trebouxiophyceae incertae sedis</taxon>
        <taxon>Elliptochloris clade</taxon>
        <taxon>Elliptochloris</taxon>
    </lineage>
</organism>
<evidence type="ECO:0000313" key="9">
    <source>
        <dbReference type="EMBL" id="KAK9842441.1"/>
    </source>
</evidence>
<evidence type="ECO:0000256" key="3">
    <source>
        <dbReference type="ARBA" id="ARBA00022801"/>
    </source>
</evidence>
<dbReference type="SUPFAM" id="SSF56784">
    <property type="entry name" value="HAD-like"/>
    <property type="match status" value="1"/>
</dbReference>
<dbReference type="EC" id="3.1.3.16" evidence="2"/>
<dbReference type="GO" id="GO:0008420">
    <property type="term" value="F:RNA polymerase II CTD heptapeptide repeat phosphatase activity"/>
    <property type="evidence" value="ECO:0007669"/>
    <property type="project" value="InterPro"/>
</dbReference>
<name>A0AAW1SA32_9CHLO</name>
<keyword evidence="3" id="KW-0378">Hydrolase</keyword>
<gene>
    <name evidence="9" type="ORF">WJX81_000354</name>
</gene>
<evidence type="ECO:0000256" key="2">
    <source>
        <dbReference type="ARBA" id="ARBA00013081"/>
    </source>
</evidence>
<evidence type="ECO:0000256" key="7">
    <source>
        <dbReference type="SAM" id="MobiDB-lite"/>
    </source>
</evidence>
<dbReference type="PANTHER" id="PTHR23081:SF36">
    <property type="entry name" value="RNA POLYMERASE II SUBUNIT A C-TERMINAL DOMAIN PHOSPHATASE"/>
    <property type="match status" value="1"/>
</dbReference>
<comment type="catalytic activity">
    <reaction evidence="5">
        <text>O-phospho-L-seryl-[protein] + H2O = L-seryl-[protein] + phosphate</text>
        <dbReference type="Rhea" id="RHEA:20629"/>
        <dbReference type="Rhea" id="RHEA-COMP:9863"/>
        <dbReference type="Rhea" id="RHEA-COMP:11604"/>
        <dbReference type="ChEBI" id="CHEBI:15377"/>
        <dbReference type="ChEBI" id="CHEBI:29999"/>
        <dbReference type="ChEBI" id="CHEBI:43474"/>
        <dbReference type="ChEBI" id="CHEBI:83421"/>
        <dbReference type="EC" id="3.1.3.16"/>
    </reaction>
</comment>
<evidence type="ECO:0000313" key="10">
    <source>
        <dbReference type="Proteomes" id="UP001445335"/>
    </source>
</evidence>
<feature type="region of interest" description="Disordered" evidence="7">
    <location>
        <begin position="504"/>
        <end position="536"/>
    </location>
</feature>
<dbReference type="PANTHER" id="PTHR23081">
    <property type="entry name" value="RNA POLYMERASE II CTD PHOSPHATASE"/>
    <property type="match status" value="1"/>
</dbReference>
<evidence type="ECO:0000256" key="6">
    <source>
        <dbReference type="ARBA" id="ARBA00048336"/>
    </source>
</evidence>
<dbReference type="GO" id="GO:0005634">
    <property type="term" value="C:nucleus"/>
    <property type="evidence" value="ECO:0007669"/>
    <property type="project" value="UniProtKB-SubCell"/>
</dbReference>
<dbReference type="EMBL" id="JALJOU010000007">
    <property type="protein sequence ID" value="KAK9842441.1"/>
    <property type="molecule type" value="Genomic_DNA"/>
</dbReference>
<dbReference type="InterPro" id="IPR004274">
    <property type="entry name" value="FCP1_dom"/>
</dbReference>
<reference evidence="9 10" key="1">
    <citation type="journal article" date="2024" name="Nat. Commun.">
        <title>Phylogenomics reveals the evolutionary origins of lichenization in chlorophyte algae.</title>
        <authorList>
            <person name="Puginier C."/>
            <person name="Libourel C."/>
            <person name="Otte J."/>
            <person name="Skaloud P."/>
            <person name="Haon M."/>
            <person name="Grisel S."/>
            <person name="Petersen M."/>
            <person name="Berrin J.G."/>
            <person name="Delaux P.M."/>
            <person name="Dal Grande F."/>
            <person name="Keller J."/>
        </authorList>
    </citation>
    <scope>NUCLEOTIDE SEQUENCE [LARGE SCALE GENOMIC DNA]</scope>
    <source>
        <strain evidence="9 10">SAG 245.80</strain>
    </source>
</reference>
<dbReference type="Gene3D" id="3.40.50.1000">
    <property type="entry name" value="HAD superfamily/HAD-like"/>
    <property type="match status" value="1"/>
</dbReference>
<evidence type="ECO:0000256" key="5">
    <source>
        <dbReference type="ARBA" id="ARBA00047761"/>
    </source>
</evidence>